<comment type="catalytic activity">
    <reaction evidence="12">
        <text>NAD(+) + (deoxyribonucleotide)n-3'-hydroxyl + 5'-phospho-(deoxyribonucleotide)m = (deoxyribonucleotide)n+m + AMP + beta-nicotinamide D-nucleotide.</text>
        <dbReference type="EC" id="6.5.1.2"/>
    </reaction>
</comment>
<dbReference type="Gene3D" id="3.40.50.10190">
    <property type="entry name" value="BRCT domain"/>
    <property type="match status" value="1"/>
</dbReference>
<dbReference type="Gene3D" id="1.10.150.20">
    <property type="entry name" value="5' to 3' exonuclease, C-terminal subdomain"/>
    <property type="match status" value="2"/>
</dbReference>
<dbReference type="SMART" id="SM00532">
    <property type="entry name" value="LIGANc"/>
    <property type="match status" value="1"/>
</dbReference>
<keyword evidence="10" id="KW-0520">NAD</keyword>
<dbReference type="GO" id="GO:0006260">
    <property type="term" value="P:DNA replication"/>
    <property type="evidence" value="ECO:0007669"/>
    <property type="project" value="UniProtKB-KW"/>
</dbReference>
<dbReference type="PANTHER" id="PTHR23389">
    <property type="entry name" value="CHROMOSOME TRANSMISSION FIDELITY FACTOR 18"/>
    <property type="match status" value="1"/>
</dbReference>
<evidence type="ECO:0000256" key="6">
    <source>
        <dbReference type="ARBA" id="ARBA00022723"/>
    </source>
</evidence>
<dbReference type="InterPro" id="IPR004149">
    <property type="entry name" value="Znf_DNAligase_C4"/>
</dbReference>
<dbReference type="GO" id="GO:0003677">
    <property type="term" value="F:DNA binding"/>
    <property type="evidence" value="ECO:0007669"/>
    <property type="project" value="InterPro"/>
</dbReference>
<evidence type="ECO:0000256" key="2">
    <source>
        <dbReference type="ARBA" id="ARBA00004067"/>
    </source>
</evidence>
<dbReference type="InterPro" id="IPR036420">
    <property type="entry name" value="BRCT_dom_sf"/>
</dbReference>
<comment type="cofactor">
    <cofactor evidence="1">
        <name>Mg(2+)</name>
        <dbReference type="ChEBI" id="CHEBI:18420"/>
    </cofactor>
</comment>
<dbReference type="EC" id="6.5.1.2" evidence="3"/>
<dbReference type="GO" id="GO:0005829">
    <property type="term" value="C:cytosol"/>
    <property type="evidence" value="ECO:0007669"/>
    <property type="project" value="TreeGrafter"/>
</dbReference>
<evidence type="ECO:0000256" key="1">
    <source>
        <dbReference type="ARBA" id="ARBA00001946"/>
    </source>
</evidence>
<comment type="function">
    <text evidence="2">DNA ligase that catalyzes the formation of phosphodiester linkages between 5'-phosphoryl and 3'-hydroxyl groups in double-stranded DNA using NAD as a coenzyme and as the energy source for the reaction. It is essential for DNA replication and repair of damaged DNA.</text>
</comment>
<dbReference type="GO" id="GO:0046872">
    <property type="term" value="F:metal ion binding"/>
    <property type="evidence" value="ECO:0007669"/>
    <property type="project" value="UniProtKB-KW"/>
</dbReference>
<dbReference type="InterPro" id="IPR010994">
    <property type="entry name" value="RuvA_2-like"/>
</dbReference>
<keyword evidence="11" id="KW-0234">DNA repair</keyword>
<sequence>MSIPAAVRKRRDELVELIEQARTQYYSHDKPTISDADYDKYFAELVEIEGNHPELVSADSPTQSVGGEATEEFGEFEHPTKMWSLDNVFDDAELDAWFARVGDHNFLCELKIDGLAINAVYRNGELETIATRGSGSVGENVTASLEYLTCIPRKLKAAKGTKFPELLEVRGEVYFSLAEFDQINLEVTATSRTAFANPRNAAAGTLRQRIDNRLEAVAEASKRAEGKSADSKQAASLAKHVEQLERAKSALSRLGLIVHGIGAHEGLEISAQSHAYELLKNWGLPTSDRVKVVKSIKEVKDYIKHHGEHRHDIEHDIDGVVIKIDSLNEQQELGYTARAPRWAIAFKYPPTVVRTRLIDIGVQVGRTGRITPRAAVEPVLVAGSTVSFATLHNGYEVKRKGVLLGDMIFLRKAGDVIPEILGPVVELRDGSEREFVMPTKCPECGSKLATEKEDDKDLRCLNTRSCPAQLRGRLEHLGSRSVLDIEGLGEKAARALLEEKVISDEGDLFALTADDLQRSDFFVKGANRELAENAKLLLSQLELAKTKPLWRFICALSMRHIGPPTAQALTREFNSLDEIAQAPAEQLARVEGIGQTIADSISQWFAEPWHLDIIQKWKASGVVLEQTQVESGPMPLAGLTIVVTGTLEDFTRDGAAEEITSRGGKASGSVSKNTDFVVVGPGAGSKEAKAVELGRPILDEAGFKILLADGPDAAKAHLGLN</sequence>
<dbReference type="SMART" id="SM00292">
    <property type="entry name" value="BRCT"/>
    <property type="match status" value="1"/>
</dbReference>
<keyword evidence="4" id="KW-0436">Ligase</keyword>
<dbReference type="CDD" id="cd17748">
    <property type="entry name" value="BRCT_DNA_ligase_like"/>
    <property type="match status" value="1"/>
</dbReference>
<proteinExistence type="inferred from homology"/>
<evidence type="ECO:0000256" key="7">
    <source>
        <dbReference type="ARBA" id="ARBA00022763"/>
    </source>
</evidence>
<keyword evidence="8" id="KW-0862">Zinc</keyword>
<dbReference type="NCBIfam" id="NF005932">
    <property type="entry name" value="PRK07956.1"/>
    <property type="match status" value="1"/>
</dbReference>
<dbReference type="FunFam" id="2.40.50.140:FF:000012">
    <property type="entry name" value="DNA ligase"/>
    <property type="match status" value="1"/>
</dbReference>
<dbReference type="FunFam" id="1.10.150.20:FF:000006">
    <property type="entry name" value="DNA ligase"/>
    <property type="match status" value="1"/>
</dbReference>
<dbReference type="SMART" id="SM00278">
    <property type="entry name" value="HhH1"/>
    <property type="match status" value="2"/>
</dbReference>
<evidence type="ECO:0000256" key="11">
    <source>
        <dbReference type="ARBA" id="ARBA00023204"/>
    </source>
</evidence>
<evidence type="ECO:0000256" key="3">
    <source>
        <dbReference type="ARBA" id="ARBA00012722"/>
    </source>
</evidence>
<dbReference type="GO" id="GO:0003911">
    <property type="term" value="F:DNA ligase (NAD+) activity"/>
    <property type="evidence" value="ECO:0007669"/>
    <property type="project" value="UniProtKB-EC"/>
</dbReference>
<dbReference type="InterPro" id="IPR003583">
    <property type="entry name" value="Hlx-hairpin-Hlx_DNA-bd_motif"/>
</dbReference>
<accession>A0A6J6K520</accession>
<evidence type="ECO:0000256" key="5">
    <source>
        <dbReference type="ARBA" id="ARBA00022705"/>
    </source>
</evidence>
<dbReference type="EMBL" id="CAEZWI010000004">
    <property type="protein sequence ID" value="CAB4643463.1"/>
    <property type="molecule type" value="Genomic_DNA"/>
</dbReference>
<keyword evidence="6" id="KW-0479">Metal-binding</keyword>
<dbReference type="NCBIfam" id="TIGR00575">
    <property type="entry name" value="dnlj"/>
    <property type="match status" value="1"/>
</dbReference>
<organism evidence="14">
    <name type="scientific">freshwater metagenome</name>
    <dbReference type="NCBI Taxonomy" id="449393"/>
    <lineage>
        <taxon>unclassified sequences</taxon>
        <taxon>metagenomes</taxon>
        <taxon>ecological metagenomes</taxon>
    </lineage>
</organism>
<gene>
    <name evidence="14" type="ORF">UFOPK2237_00068</name>
</gene>
<name>A0A6J6K520_9ZZZZ</name>
<dbReference type="FunFam" id="3.40.50.10190:FF:000054">
    <property type="entry name" value="DNA ligase"/>
    <property type="match status" value="1"/>
</dbReference>
<dbReference type="Pfam" id="PF00533">
    <property type="entry name" value="BRCT"/>
    <property type="match status" value="1"/>
</dbReference>
<keyword evidence="5" id="KW-0235">DNA replication</keyword>
<dbReference type="SUPFAM" id="SSF47781">
    <property type="entry name" value="RuvA domain 2-like"/>
    <property type="match status" value="1"/>
</dbReference>
<dbReference type="PROSITE" id="PS50172">
    <property type="entry name" value="BRCT"/>
    <property type="match status" value="1"/>
</dbReference>
<dbReference type="InterPro" id="IPR012340">
    <property type="entry name" value="NA-bd_OB-fold"/>
</dbReference>
<evidence type="ECO:0000259" key="13">
    <source>
        <dbReference type="PROSITE" id="PS50172"/>
    </source>
</evidence>
<dbReference type="SUPFAM" id="SSF50249">
    <property type="entry name" value="Nucleic acid-binding proteins"/>
    <property type="match status" value="1"/>
</dbReference>
<dbReference type="CDD" id="cd00114">
    <property type="entry name" value="LIGANc"/>
    <property type="match status" value="1"/>
</dbReference>
<dbReference type="Pfam" id="PF03120">
    <property type="entry name" value="OB_DNA_ligase"/>
    <property type="match status" value="1"/>
</dbReference>
<dbReference type="InterPro" id="IPR001357">
    <property type="entry name" value="BRCT_dom"/>
</dbReference>
<evidence type="ECO:0000256" key="10">
    <source>
        <dbReference type="ARBA" id="ARBA00023027"/>
    </source>
</evidence>
<dbReference type="SUPFAM" id="SSF52113">
    <property type="entry name" value="BRCT domain"/>
    <property type="match status" value="1"/>
</dbReference>
<evidence type="ECO:0000256" key="9">
    <source>
        <dbReference type="ARBA" id="ARBA00022842"/>
    </source>
</evidence>
<dbReference type="InterPro" id="IPR004150">
    <property type="entry name" value="NAD_DNA_ligase_OB"/>
</dbReference>
<evidence type="ECO:0000256" key="4">
    <source>
        <dbReference type="ARBA" id="ARBA00022598"/>
    </source>
</evidence>
<dbReference type="PANTHER" id="PTHR23389:SF9">
    <property type="entry name" value="DNA LIGASE"/>
    <property type="match status" value="1"/>
</dbReference>
<protein>
    <recommendedName>
        <fullName evidence="3">DNA ligase (NAD(+))</fullName>
        <ecNumber evidence="3">6.5.1.2</ecNumber>
    </recommendedName>
</protein>
<evidence type="ECO:0000256" key="12">
    <source>
        <dbReference type="ARBA" id="ARBA00034005"/>
    </source>
</evidence>
<keyword evidence="7" id="KW-0227">DNA damage</keyword>
<dbReference type="Gene3D" id="3.30.470.30">
    <property type="entry name" value="DNA ligase/mRNA capping enzyme"/>
    <property type="match status" value="1"/>
</dbReference>
<dbReference type="InterPro" id="IPR013839">
    <property type="entry name" value="DNAligase_adenylation"/>
</dbReference>
<dbReference type="Gene3D" id="1.10.287.610">
    <property type="entry name" value="Helix hairpin bin"/>
    <property type="match status" value="1"/>
</dbReference>
<evidence type="ECO:0000313" key="14">
    <source>
        <dbReference type="EMBL" id="CAB4643463.1"/>
    </source>
</evidence>
<dbReference type="GO" id="GO:0006281">
    <property type="term" value="P:DNA repair"/>
    <property type="evidence" value="ECO:0007669"/>
    <property type="project" value="UniProtKB-KW"/>
</dbReference>
<dbReference type="InterPro" id="IPR013840">
    <property type="entry name" value="DNAligase_N"/>
</dbReference>
<dbReference type="Gene3D" id="6.20.10.30">
    <property type="match status" value="1"/>
</dbReference>
<dbReference type="InterPro" id="IPR041663">
    <property type="entry name" value="DisA/LigA_HHH"/>
</dbReference>
<dbReference type="Pfam" id="PF12826">
    <property type="entry name" value="HHH_2"/>
    <property type="match status" value="1"/>
</dbReference>
<evidence type="ECO:0000256" key="8">
    <source>
        <dbReference type="ARBA" id="ARBA00022833"/>
    </source>
</evidence>
<dbReference type="SUPFAM" id="SSF56091">
    <property type="entry name" value="DNA ligase/mRNA capping enzyme, catalytic domain"/>
    <property type="match status" value="1"/>
</dbReference>
<dbReference type="Gene3D" id="2.40.50.140">
    <property type="entry name" value="Nucleic acid-binding proteins"/>
    <property type="match status" value="1"/>
</dbReference>
<reference evidence="14" key="1">
    <citation type="submission" date="2020-05" db="EMBL/GenBank/DDBJ databases">
        <authorList>
            <person name="Chiriac C."/>
            <person name="Salcher M."/>
            <person name="Ghai R."/>
            <person name="Kavagutti S V."/>
        </authorList>
    </citation>
    <scope>NUCLEOTIDE SEQUENCE</scope>
</reference>
<dbReference type="AlphaFoldDB" id="A0A6J6K520"/>
<dbReference type="Pfam" id="PF03119">
    <property type="entry name" value="DNA_ligase_ZBD"/>
    <property type="match status" value="1"/>
</dbReference>
<keyword evidence="9" id="KW-0460">Magnesium</keyword>
<feature type="domain" description="BRCT" evidence="13">
    <location>
        <begin position="631"/>
        <end position="706"/>
    </location>
</feature>
<dbReference type="PIRSF" id="PIRSF001604">
    <property type="entry name" value="LigA"/>
    <property type="match status" value="1"/>
</dbReference>
<dbReference type="HAMAP" id="MF_01588">
    <property type="entry name" value="DNA_ligase_A"/>
    <property type="match status" value="1"/>
</dbReference>
<dbReference type="Pfam" id="PF01653">
    <property type="entry name" value="DNA_ligase_aden"/>
    <property type="match status" value="2"/>
</dbReference>
<dbReference type="InterPro" id="IPR001679">
    <property type="entry name" value="DNA_ligase"/>
</dbReference>